<feature type="compositionally biased region" description="Polar residues" evidence="1">
    <location>
        <begin position="105"/>
        <end position="132"/>
    </location>
</feature>
<sequence length="162" mass="17584">MNPASGNQSQYGNYNPAPPSQESTAVYTSPQEYYQQQFNHQPYQHSNPINNPAHQPNIPRMMGTGGHQTFQSSPMQQSSTGATPAGDIQYFMDAACTVPAGSLPHQPQTLSQFSPHQQQRILMSQATSQPSSPLAKESRCVNPNCGHCCKPQTAPAGANSRR</sequence>
<protein>
    <submittedName>
        <fullName evidence="2">Uncharacterized protein</fullName>
    </submittedName>
</protein>
<reference evidence="2 3" key="1">
    <citation type="submission" date="2017-06" db="EMBL/GenBank/DDBJ databases">
        <title>Aedes aegypti genome working group (AGWG) sequencing and assembly.</title>
        <authorList>
            <consortium name="Aedes aegypti Genome Working Group (AGWG)"/>
            <person name="Matthews B.J."/>
        </authorList>
    </citation>
    <scope>NUCLEOTIDE SEQUENCE [LARGE SCALE GENOMIC DNA]</scope>
    <source>
        <strain evidence="2 3">LVP_AGWG</strain>
    </source>
</reference>
<evidence type="ECO:0000256" key="1">
    <source>
        <dbReference type="SAM" id="MobiDB-lite"/>
    </source>
</evidence>
<dbReference type="AlphaFoldDB" id="A0A6I8TPX1"/>
<feature type="compositionally biased region" description="Polar residues" evidence="1">
    <location>
        <begin position="1"/>
        <end position="13"/>
    </location>
</feature>
<feature type="region of interest" description="Disordered" evidence="1">
    <location>
        <begin position="1"/>
        <end position="85"/>
    </location>
</feature>
<dbReference type="InParanoid" id="A0A6I8TPX1"/>
<evidence type="ECO:0000313" key="2">
    <source>
        <dbReference type="EnsemblMetazoa" id="AAEL022747-PA"/>
    </source>
</evidence>
<feature type="compositionally biased region" description="Polar residues" evidence="1">
    <location>
        <begin position="67"/>
        <end position="82"/>
    </location>
</feature>
<gene>
    <name evidence="2" type="primary">110678761</name>
</gene>
<dbReference type="EnsemblMetazoa" id="AAEL022747-RA">
    <property type="protein sequence ID" value="AAEL022747-PA"/>
    <property type="gene ID" value="AAEL022747"/>
</dbReference>
<reference evidence="2" key="2">
    <citation type="submission" date="2020-05" db="UniProtKB">
        <authorList>
            <consortium name="EnsemblMetazoa"/>
        </authorList>
    </citation>
    <scope>IDENTIFICATION</scope>
    <source>
        <strain evidence="2">LVP_AGWG</strain>
    </source>
</reference>
<proteinExistence type="predicted"/>
<organism evidence="2 3">
    <name type="scientific">Aedes aegypti</name>
    <name type="common">Yellowfever mosquito</name>
    <name type="synonym">Culex aegypti</name>
    <dbReference type="NCBI Taxonomy" id="7159"/>
    <lineage>
        <taxon>Eukaryota</taxon>
        <taxon>Metazoa</taxon>
        <taxon>Ecdysozoa</taxon>
        <taxon>Arthropoda</taxon>
        <taxon>Hexapoda</taxon>
        <taxon>Insecta</taxon>
        <taxon>Pterygota</taxon>
        <taxon>Neoptera</taxon>
        <taxon>Endopterygota</taxon>
        <taxon>Diptera</taxon>
        <taxon>Nematocera</taxon>
        <taxon>Culicoidea</taxon>
        <taxon>Culicidae</taxon>
        <taxon>Culicinae</taxon>
        <taxon>Aedini</taxon>
        <taxon>Aedes</taxon>
        <taxon>Stegomyia</taxon>
    </lineage>
</organism>
<keyword evidence="3" id="KW-1185">Reference proteome</keyword>
<accession>A0A6I8TPX1</accession>
<feature type="compositionally biased region" description="Polar residues" evidence="1">
    <location>
        <begin position="20"/>
        <end position="54"/>
    </location>
</feature>
<evidence type="ECO:0000313" key="3">
    <source>
        <dbReference type="Proteomes" id="UP000008820"/>
    </source>
</evidence>
<feature type="region of interest" description="Disordered" evidence="1">
    <location>
        <begin position="102"/>
        <end position="138"/>
    </location>
</feature>
<name>A0A6I8TPX1_AEDAE</name>
<dbReference type="OrthoDB" id="7766834at2759"/>
<dbReference type="Proteomes" id="UP000008820">
    <property type="component" value="Chromosome 3"/>
</dbReference>